<accession>A0AAP9ECK4</accession>
<dbReference type="RefSeq" id="WP_147001081.1">
    <property type="nucleotide sequence ID" value="NZ_CP042387.1"/>
</dbReference>
<dbReference type="EMBL" id="CP042387">
    <property type="protein sequence ID" value="QEA44170.1"/>
    <property type="molecule type" value="Genomic_DNA"/>
</dbReference>
<proteinExistence type="predicted"/>
<sequence length="143" mass="16449">MNISYKFFYINNLTYKFDQNNGFDVNKFSEAYNFNIKSTVVNVNRNNSAALIELEIALDTKLESIGKTFRSLSFDFYYGYQMEDFEELSDEDIQNFIIENGLASAVSAIKDVVKNITSIDYQPTINIDIPKFPISTSKQVEDN</sequence>
<reference evidence="1 2" key="1">
    <citation type="submission" date="2019-06" db="EMBL/GenBank/DDBJ databases">
        <title>Genome analyses of bacteria isolated from kimchi.</title>
        <authorList>
            <person name="Lee S."/>
            <person name="Ahn S."/>
            <person name="Roh S."/>
        </authorList>
    </citation>
    <scope>NUCLEOTIDE SEQUENCE [LARGE SCALE GENOMIC DNA]</scope>
    <source>
        <strain evidence="1 2">CBA3625</strain>
    </source>
</reference>
<organism evidence="1 2">
    <name type="scientific">Leuconostoc lactis</name>
    <dbReference type="NCBI Taxonomy" id="1246"/>
    <lineage>
        <taxon>Bacteria</taxon>
        <taxon>Bacillati</taxon>
        <taxon>Bacillota</taxon>
        <taxon>Bacilli</taxon>
        <taxon>Lactobacillales</taxon>
        <taxon>Lactobacillaceae</taxon>
        <taxon>Leuconostoc</taxon>
    </lineage>
</organism>
<dbReference type="Proteomes" id="UP000321298">
    <property type="component" value="Chromosome"/>
</dbReference>
<dbReference type="GeneID" id="66531666"/>
<evidence type="ECO:0000313" key="2">
    <source>
        <dbReference type="Proteomes" id="UP000321298"/>
    </source>
</evidence>
<evidence type="ECO:0008006" key="3">
    <source>
        <dbReference type="Google" id="ProtNLM"/>
    </source>
</evidence>
<keyword evidence="2" id="KW-1185">Reference proteome</keyword>
<dbReference type="AlphaFoldDB" id="A0AAP9ECK4"/>
<evidence type="ECO:0000313" key="1">
    <source>
        <dbReference type="EMBL" id="QEA44170.1"/>
    </source>
</evidence>
<name>A0AAP9ECK4_LEULA</name>
<protein>
    <recommendedName>
        <fullName evidence="3">DUF1149 family protein</fullName>
    </recommendedName>
</protein>
<gene>
    <name evidence="1" type="ORF">FGL83_05615</name>
</gene>